<name>A0AAP0JIX8_9MAGN</name>
<dbReference type="Proteomes" id="UP001419268">
    <property type="component" value="Unassembled WGS sequence"/>
</dbReference>
<dbReference type="PANTHER" id="PTHR13738">
    <property type="entry name" value="TROPONIN I"/>
    <property type="match status" value="1"/>
</dbReference>
<organism evidence="2 3">
    <name type="scientific">Stephania cephalantha</name>
    <dbReference type="NCBI Taxonomy" id="152367"/>
    <lineage>
        <taxon>Eukaryota</taxon>
        <taxon>Viridiplantae</taxon>
        <taxon>Streptophyta</taxon>
        <taxon>Embryophyta</taxon>
        <taxon>Tracheophyta</taxon>
        <taxon>Spermatophyta</taxon>
        <taxon>Magnoliopsida</taxon>
        <taxon>Ranunculales</taxon>
        <taxon>Menispermaceae</taxon>
        <taxon>Menispermoideae</taxon>
        <taxon>Cissampelideae</taxon>
        <taxon>Stephania</taxon>
    </lineage>
</organism>
<protein>
    <recommendedName>
        <fullName evidence="4">Inner centromere protein ARK-binding domain-containing protein</fullName>
    </recommendedName>
</protein>
<comment type="caution">
    <text evidence="2">The sequence shown here is derived from an EMBL/GenBank/DDBJ whole genome shotgun (WGS) entry which is preliminary data.</text>
</comment>
<evidence type="ECO:0000313" key="3">
    <source>
        <dbReference type="Proteomes" id="UP001419268"/>
    </source>
</evidence>
<evidence type="ECO:0000313" key="2">
    <source>
        <dbReference type="EMBL" id="KAK9133983.1"/>
    </source>
</evidence>
<evidence type="ECO:0000256" key="1">
    <source>
        <dbReference type="SAM" id="MobiDB-lite"/>
    </source>
</evidence>
<evidence type="ECO:0008006" key="4">
    <source>
        <dbReference type="Google" id="ProtNLM"/>
    </source>
</evidence>
<dbReference type="InterPro" id="IPR050875">
    <property type="entry name" value="Troponin_I"/>
</dbReference>
<sequence length="1561" mass="174797">MSSTLENLFVQIFDRKNWIVDQLKQQKELYDQYLASTLLIKGIRPPSWLLGSGFEGEGSAELKELKKEELISGLLFPPPRPNFPSTGGHSYHYNRPITAANFGQLSNAFFTDTCASNKYGNLVEASSLAPKCHLNYSEVDLECQLQGASGQDNIITSPRSKSGKLRADIHFEQDQSLSRIQRSRSRQKALELRNSGKASSKKRQREESCTDAYTGRITRSRNCVNPTVELQNLSNCPRETGCRLTPVSANGNDDLLYAPDSQEIVQDFRSGQNDLECTSIVSNLQAEFNRSADAQLLEKDHTRAHEVKPASCKLDRLNDVSTDKSDGQDVDFSPMTETSSLHAQPVMNGATESCEDIVSSTHTKDGKNSQQQPIESLEEAFEEENLAKHNSSVDELEDAFEEENYAKCNSSLDEQLLEKGQFVEIINREGKLKPDHGCHEADKLDDVPTDKSKLDICSTPTDKTLLSAQSAIGAEFEFDEDLVSSIDLHDHKSVQQESIESLEQESRSDDMREKCGSFVQEELLEIHQTAKATIEEKYLGKFRETQEEDGSVIRLCADLPSQKSANSSPLSLKNGISEIHGDLVSNASQQSNELLRESIPPDPLSAGPLSTRSPSASQLDDSVHPVDANAEEGSFVEKCTGRINMLPITILPEDSQCDTDLCVCPRESISHDIDDGSGFSHLQNPEMSLGFHKNESSAASATDSAKIIVSKKALAPRTSQIHNLSRDSPYFLRSYSNHNADVKVNGSCSEVVNLMNIQICAPENSWPAYKRRKIGSQSSGFFTTSPRPKKVKPYKQSLPVLDVHRFPICGTEVTNSSDKVHETLSERLQSPKTEQCMEGVDRQANTFLGLEKTDVRNSFDSSQYCLDDNDEVTDRDEARLDLEGRFSLEGNREGSSLGNTENIERTEWSCSMEDTGHERKSNNGELVSYRSVGSPHNVDVDSVGGDQYLPEFEGFSIDASADSVVPDIAGDGISWDKLDLPRNASERISFLEKLCRSASILTPLHSTNHKLHNSLNINRSLPKECIDFRDSVIFSNEEIEQLKASYNFIDAEIGHSARRDDISSSNVKSDSDARKPSCTPPVTKFCQKITSFSSGRSSEKQQSMNPELTCFRIDEDTDTSEEDGSKYAVFDPLQKEDGSEQKINATIRSPLVDMTNKFNPSMPVSATEKINDRGSVESINTELNFNEAHLQAEQKLRNGYGKVRRSNRGKENHNSLVGVNGLEKTTEVLNNRFSRSKVSGKISYKKGNPDSLAKGHKHTNIVSNVSSFIPLVQQKNQSAAVYTGKRDVKVKALEAAEAAKRLEEKKENDRKLKKEAAKLERARLEQEKLKQLELQQKKKEEEKKKKEAEIATRKRLREEDEKKEKERKRKCIEEARRLQKVQEEKLRAEKEEKEQQRRIAAEKEAKRKQQQIEERNHQRREKGNEQSDFQQKLRSNAGSSSIAAGVAGKEQELHEGLAAVEESHDKLSNDFCKTNESEPLTAEASGKQSYELSPYKDSDDEEEEEEEEEDDDDELPNNKFVPSWASGKLLALELPFTQQREPSEIFTPARNCSIIEFFSHK</sequence>
<dbReference type="PANTHER" id="PTHR13738:SF1">
    <property type="entry name" value="TROPONIN I"/>
    <property type="match status" value="1"/>
</dbReference>
<feature type="region of interest" description="Disordered" evidence="1">
    <location>
        <begin position="176"/>
        <end position="211"/>
    </location>
</feature>
<feature type="region of interest" description="Disordered" evidence="1">
    <location>
        <begin position="597"/>
        <end position="622"/>
    </location>
</feature>
<feature type="compositionally biased region" description="Basic and acidic residues" evidence="1">
    <location>
        <begin position="1333"/>
        <end position="1364"/>
    </location>
</feature>
<feature type="compositionally biased region" description="Polar residues" evidence="1">
    <location>
        <begin position="608"/>
        <end position="620"/>
    </location>
</feature>
<feature type="region of interest" description="Disordered" evidence="1">
    <location>
        <begin position="1059"/>
        <end position="1079"/>
    </location>
</feature>
<feature type="compositionally biased region" description="Basic and acidic residues" evidence="1">
    <location>
        <begin position="1371"/>
        <end position="1425"/>
    </location>
</feature>
<accession>A0AAP0JIX8</accession>
<feature type="compositionally biased region" description="Acidic residues" evidence="1">
    <location>
        <begin position="1498"/>
        <end position="1515"/>
    </location>
</feature>
<proteinExistence type="predicted"/>
<feature type="compositionally biased region" description="Low complexity" evidence="1">
    <location>
        <begin position="1435"/>
        <end position="1448"/>
    </location>
</feature>
<reference evidence="2 3" key="1">
    <citation type="submission" date="2024-01" db="EMBL/GenBank/DDBJ databases">
        <title>Genome assemblies of Stephania.</title>
        <authorList>
            <person name="Yang L."/>
        </authorList>
    </citation>
    <scope>NUCLEOTIDE SEQUENCE [LARGE SCALE GENOMIC DNA]</scope>
    <source>
        <strain evidence="2">JXDWG</strain>
        <tissue evidence="2">Leaf</tissue>
    </source>
</reference>
<feature type="compositionally biased region" description="Basic and acidic residues" evidence="1">
    <location>
        <begin position="1449"/>
        <end position="1476"/>
    </location>
</feature>
<feature type="region of interest" description="Disordered" evidence="1">
    <location>
        <begin position="1333"/>
        <end position="1520"/>
    </location>
</feature>
<gene>
    <name evidence="2" type="ORF">Scep_013511</name>
</gene>
<dbReference type="EMBL" id="JBBNAG010000005">
    <property type="protein sequence ID" value="KAK9133983.1"/>
    <property type="molecule type" value="Genomic_DNA"/>
</dbReference>
<keyword evidence="3" id="KW-1185">Reference proteome</keyword>